<dbReference type="Proteomes" id="UP001152755">
    <property type="component" value="Unassembled WGS sequence"/>
</dbReference>
<dbReference type="EMBL" id="JANRHA010000001">
    <property type="protein sequence ID" value="MDG3013053.1"/>
    <property type="molecule type" value="Genomic_DNA"/>
</dbReference>
<dbReference type="NCBIfam" id="NF005568">
    <property type="entry name" value="PRK07239.1"/>
    <property type="match status" value="1"/>
</dbReference>
<keyword evidence="5" id="KW-1185">Reference proteome</keyword>
<dbReference type="Pfam" id="PF00486">
    <property type="entry name" value="Trans_reg_C"/>
    <property type="match status" value="1"/>
</dbReference>
<dbReference type="InterPro" id="IPR036108">
    <property type="entry name" value="4pyrrol_syn_uPrphyn_synt_sf"/>
</dbReference>
<evidence type="ECO:0000313" key="4">
    <source>
        <dbReference type="EMBL" id="MDG3013053.1"/>
    </source>
</evidence>
<evidence type="ECO:0000256" key="2">
    <source>
        <dbReference type="PROSITE-ProRule" id="PRU01091"/>
    </source>
</evidence>
<protein>
    <submittedName>
        <fullName evidence="4">Uroporphyrinogen-III synthase</fullName>
        <ecNumber evidence="4">4.2.1.75</ecNumber>
    </submittedName>
</protein>
<dbReference type="PANTHER" id="PTHR40082">
    <property type="entry name" value="BLR5956 PROTEIN"/>
    <property type="match status" value="1"/>
</dbReference>
<feature type="DNA-binding region" description="OmpR/PhoB-type" evidence="2">
    <location>
        <begin position="293"/>
        <end position="386"/>
    </location>
</feature>
<evidence type="ECO:0000259" key="3">
    <source>
        <dbReference type="PROSITE" id="PS51755"/>
    </source>
</evidence>
<gene>
    <name evidence="4" type="ORF">NVS88_00575</name>
</gene>
<dbReference type="SMART" id="SM00862">
    <property type="entry name" value="Trans_reg_C"/>
    <property type="match status" value="1"/>
</dbReference>
<dbReference type="AlphaFoldDB" id="A0A9X4M0V0"/>
<dbReference type="SUPFAM" id="SSF46894">
    <property type="entry name" value="C-terminal effector domain of the bipartite response regulators"/>
    <property type="match status" value="1"/>
</dbReference>
<dbReference type="InterPro" id="IPR036388">
    <property type="entry name" value="WH-like_DNA-bd_sf"/>
</dbReference>
<proteinExistence type="predicted"/>
<dbReference type="GO" id="GO:0000160">
    <property type="term" value="P:phosphorelay signal transduction system"/>
    <property type="evidence" value="ECO:0007669"/>
    <property type="project" value="InterPro"/>
</dbReference>
<dbReference type="CDD" id="cd06578">
    <property type="entry name" value="HemD"/>
    <property type="match status" value="1"/>
</dbReference>
<dbReference type="InterPro" id="IPR039793">
    <property type="entry name" value="UROS/Hem4"/>
</dbReference>
<accession>A0A9X4M0V0</accession>
<dbReference type="RefSeq" id="WP_277829600.1">
    <property type="nucleotide sequence ID" value="NZ_JAAIVF010000001.1"/>
</dbReference>
<dbReference type="Gene3D" id="3.40.50.10090">
    <property type="match status" value="2"/>
</dbReference>
<dbReference type="EC" id="4.2.1.75" evidence="4"/>
<dbReference type="CDD" id="cd00383">
    <property type="entry name" value="trans_reg_C"/>
    <property type="match status" value="1"/>
</dbReference>
<dbReference type="GO" id="GO:0006355">
    <property type="term" value="P:regulation of DNA-templated transcription"/>
    <property type="evidence" value="ECO:0007669"/>
    <property type="project" value="InterPro"/>
</dbReference>
<dbReference type="PANTHER" id="PTHR40082:SF1">
    <property type="entry name" value="BLR5956 PROTEIN"/>
    <property type="match status" value="1"/>
</dbReference>
<name>A0A9X4M0V0_9ACTN</name>
<dbReference type="SUPFAM" id="SSF69618">
    <property type="entry name" value="HemD-like"/>
    <property type="match status" value="1"/>
</dbReference>
<dbReference type="GO" id="GO:0003677">
    <property type="term" value="F:DNA binding"/>
    <property type="evidence" value="ECO:0007669"/>
    <property type="project" value="UniProtKB-UniRule"/>
</dbReference>
<dbReference type="Gene3D" id="1.10.10.10">
    <property type="entry name" value="Winged helix-like DNA-binding domain superfamily/Winged helix DNA-binding domain"/>
    <property type="match status" value="1"/>
</dbReference>
<dbReference type="InterPro" id="IPR001867">
    <property type="entry name" value="OmpR/PhoB-type_DNA-bd"/>
</dbReference>
<dbReference type="Pfam" id="PF02602">
    <property type="entry name" value="HEM4"/>
    <property type="match status" value="1"/>
</dbReference>
<dbReference type="GO" id="GO:0006780">
    <property type="term" value="P:uroporphyrinogen III biosynthetic process"/>
    <property type="evidence" value="ECO:0007669"/>
    <property type="project" value="InterPro"/>
</dbReference>
<evidence type="ECO:0000256" key="1">
    <source>
        <dbReference type="ARBA" id="ARBA00023125"/>
    </source>
</evidence>
<keyword evidence="1 2" id="KW-0238">DNA-binding</keyword>
<reference evidence="4" key="1">
    <citation type="submission" date="2022-08" db="EMBL/GenBank/DDBJ databases">
        <title>Genome analysis of Corynebacteriales strain.</title>
        <authorList>
            <person name="Lee S.D."/>
        </authorList>
    </citation>
    <scope>NUCLEOTIDE SEQUENCE</scope>
    <source>
        <strain evidence="4">D3-21</strain>
    </source>
</reference>
<dbReference type="InterPro" id="IPR016032">
    <property type="entry name" value="Sig_transdc_resp-reg_C-effctor"/>
</dbReference>
<organism evidence="4 5">
    <name type="scientific">Speluncibacter jeojiensis</name>
    <dbReference type="NCBI Taxonomy" id="2710754"/>
    <lineage>
        <taxon>Bacteria</taxon>
        <taxon>Bacillati</taxon>
        <taxon>Actinomycetota</taxon>
        <taxon>Actinomycetes</taxon>
        <taxon>Mycobacteriales</taxon>
        <taxon>Speluncibacteraceae</taxon>
        <taxon>Speluncibacter</taxon>
    </lineage>
</organism>
<sequence length="391" mass="40820">MVGSAAVADRTAATDGAPGAQLAGFTVGITAARRADDFAALLTRRGAEVVQAPAIRLIPLPDDVQLRQATARVISSPPDIVVATTAIGFRGWVEAADGWGQADELLGALRSARVAARGPKVTGAVRAAGLREDFSPESESSVELLEHLLGAGVSGCRIAVQLHGAATEWEPIVDVCSALRSAGAEVIEIPVYRWLPPEDPRAVDALLRTTIDGGLDALAFTSAPAVAAMLGRADDNGLLEPYLAALRGQVLVACVGAVTAAPLTRLGVETFQPSRARLGALARELAEALPARAVQVRAGGRELSIRRNCVVVDGAVREVTPAAMALLRELVRSPGRVVSRTDMLRALPGGSADTHAVDSAVARLRASLGDGQIVQTVFKRGYRLVTEQERR</sequence>
<feature type="domain" description="OmpR/PhoB-type" evidence="3">
    <location>
        <begin position="293"/>
        <end position="386"/>
    </location>
</feature>
<dbReference type="PROSITE" id="PS51755">
    <property type="entry name" value="OMPR_PHOB"/>
    <property type="match status" value="1"/>
</dbReference>
<comment type="caution">
    <text evidence="4">The sequence shown here is derived from an EMBL/GenBank/DDBJ whole genome shotgun (WGS) entry which is preliminary data.</text>
</comment>
<dbReference type="InterPro" id="IPR003754">
    <property type="entry name" value="4pyrrol_synth_uPrphyn_synth"/>
</dbReference>
<evidence type="ECO:0000313" key="5">
    <source>
        <dbReference type="Proteomes" id="UP001152755"/>
    </source>
</evidence>
<dbReference type="GO" id="GO:0004852">
    <property type="term" value="F:uroporphyrinogen-III synthase activity"/>
    <property type="evidence" value="ECO:0007669"/>
    <property type="project" value="UniProtKB-EC"/>
</dbReference>
<keyword evidence="4" id="KW-0456">Lyase</keyword>